<dbReference type="Pfam" id="PF12728">
    <property type="entry name" value="HTH_17"/>
    <property type="match status" value="1"/>
</dbReference>
<evidence type="ECO:0000256" key="1">
    <source>
        <dbReference type="SAM" id="MobiDB-lite"/>
    </source>
</evidence>
<dbReference type="NCBIfam" id="TIGR01764">
    <property type="entry name" value="excise"/>
    <property type="match status" value="1"/>
</dbReference>
<accession>A0A6I6SPE4</accession>
<keyword evidence="3" id="KW-0238">DNA-binding</keyword>
<dbReference type="AlphaFoldDB" id="A0A6I6SPE4"/>
<sequence length="107" mass="11888">MQPLMTPGEVAELLQVSQRKAYALKDEIGYVELGGNVRFERDAVEAYIERCKRSPRDRGETQWESRSGTVPPGIGGLSPKRVSAADINARLQQKKMQKSTPRSDALS</sequence>
<dbReference type="InterPro" id="IPR041657">
    <property type="entry name" value="HTH_17"/>
</dbReference>
<dbReference type="GO" id="GO:0003677">
    <property type="term" value="F:DNA binding"/>
    <property type="evidence" value="ECO:0007669"/>
    <property type="project" value="UniProtKB-KW"/>
</dbReference>
<dbReference type="RefSeq" id="WP_159552677.1">
    <property type="nucleotide sequence ID" value="NZ_CP035042.1"/>
</dbReference>
<gene>
    <name evidence="3" type="ORF">EKK97_13780</name>
</gene>
<evidence type="ECO:0000313" key="4">
    <source>
        <dbReference type="Proteomes" id="UP000464013"/>
    </source>
</evidence>
<keyword evidence="4" id="KW-1185">Reference proteome</keyword>
<dbReference type="KEGG" id="htx:EKK97_13780"/>
<proteinExistence type="predicted"/>
<evidence type="ECO:0000259" key="2">
    <source>
        <dbReference type="Pfam" id="PF12728"/>
    </source>
</evidence>
<reference evidence="3 4" key="1">
    <citation type="submission" date="2019-01" db="EMBL/GenBank/DDBJ databases">
        <title>Complete genome of a denitifying bacterium Halomons sp. BC-M4-5.</title>
        <authorList>
            <person name="Wang L."/>
            <person name="Shao Z."/>
        </authorList>
    </citation>
    <scope>NUCLEOTIDE SEQUENCE [LARGE SCALE GENOMIC DNA]</scope>
    <source>
        <strain evidence="3 4">BC-M4-5</strain>
    </source>
</reference>
<dbReference type="Proteomes" id="UP000464013">
    <property type="component" value="Chromosome"/>
</dbReference>
<dbReference type="EMBL" id="CP035042">
    <property type="protein sequence ID" value="QHC50436.1"/>
    <property type="molecule type" value="Genomic_DNA"/>
</dbReference>
<feature type="region of interest" description="Disordered" evidence="1">
    <location>
        <begin position="55"/>
        <end position="79"/>
    </location>
</feature>
<dbReference type="InterPro" id="IPR010093">
    <property type="entry name" value="SinI_DNA-bd"/>
</dbReference>
<name>A0A6I6SPE4_9GAMM</name>
<evidence type="ECO:0000313" key="3">
    <source>
        <dbReference type="EMBL" id="QHC50436.1"/>
    </source>
</evidence>
<organism evidence="3 4">
    <name type="scientific">Billgrantia tianxiuensis</name>
    <dbReference type="NCBI Taxonomy" id="2497861"/>
    <lineage>
        <taxon>Bacteria</taxon>
        <taxon>Pseudomonadati</taxon>
        <taxon>Pseudomonadota</taxon>
        <taxon>Gammaproteobacteria</taxon>
        <taxon>Oceanospirillales</taxon>
        <taxon>Halomonadaceae</taxon>
        <taxon>Billgrantia</taxon>
    </lineage>
</organism>
<feature type="domain" description="Helix-turn-helix" evidence="2">
    <location>
        <begin position="4"/>
        <end position="51"/>
    </location>
</feature>
<dbReference type="OrthoDB" id="6171192at2"/>
<protein>
    <submittedName>
        <fullName evidence="3">DNA-binding protein</fullName>
    </submittedName>
</protein>